<feature type="region of interest" description="Disordered" evidence="1">
    <location>
        <begin position="1"/>
        <end position="54"/>
    </location>
</feature>
<gene>
    <name evidence="2" type="ORF">GMARGA_LOCUS30093</name>
</gene>
<feature type="compositionally biased region" description="Polar residues" evidence="1">
    <location>
        <begin position="18"/>
        <end position="46"/>
    </location>
</feature>
<reference evidence="2 3" key="1">
    <citation type="submission" date="2021-06" db="EMBL/GenBank/DDBJ databases">
        <authorList>
            <person name="Kallberg Y."/>
            <person name="Tangrot J."/>
            <person name="Rosling A."/>
        </authorList>
    </citation>
    <scope>NUCLEOTIDE SEQUENCE [LARGE SCALE GENOMIC DNA]</scope>
    <source>
        <strain evidence="2 3">120-4 pot B 10/14</strain>
    </source>
</reference>
<keyword evidence="3" id="KW-1185">Reference proteome</keyword>
<dbReference type="EMBL" id="CAJVQB010041770">
    <property type="protein sequence ID" value="CAG8829844.1"/>
    <property type="molecule type" value="Genomic_DNA"/>
</dbReference>
<protein>
    <submittedName>
        <fullName evidence="2">41919_t:CDS:1</fullName>
    </submittedName>
</protein>
<feature type="compositionally biased region" description="Basic and acidic residues" evidence="1">
    <location>
        <begin position="7"/>
        <end position="17"/>
    </location>
</feature>
<evidence type="ECO:0000313" key="2">
    <source>
        <dbReference type="EMBL" id="CAG8829844.1"/>
    </source>
</evidence>
<dbReference type="Proteomes" id="UP000789901">
    <property type="component" value="Unassembled WGS sequence"/>
</dbReference>
<evidence type="ECO:0000256" key="1">
    <source>
        <dbReference type="SAM" id="MobiDB-lite"/>
    </source>
</evidence>
<proteinExistence type="predicted"/>
<accession>A0ABN7WEM4</accession>
<comment type="caution">
    <text evidence="2">The sequence shown here is derived from an EMBL/GenBank/DDBJ whole genome shotgun (WGS) entry which is preliminary data.</text>
</comment>
<sequence length="101" mass="11893">MFIPKIRISDSDLEKTSQTENSQEIDPISKVSQSESSQITKQTLQDTPKKNKHHHRLDKLVAKCWKYFKVESEQSVCKIKLKIKMERKNFVEQHINTYMVG</sequence>
<evidence type="ECO:0000313" key="3">
    <source>
        <dbReference type="Proteomes" id="UP000789901"/>
    </source>
</evidence>
<organism evidence="2 3">
    <name type="scientific">Gigaspora margarita</name>
    <dbReference type="NCBI Taxonomy" id="4874"/>
    <lineage>
        <taxon>Eukaryota</taxon>
        <taxon>Fungi</taxon>
        <taxon>Fungi incertae sedis</taxon>
        <taxon>Mucoromycota</taxon>
        <taxon>Glomeromycotina</taxon>
        <taxon>Glomeromycetes</taxon>
        <taxon>Diversisporales</taxon>
        <taxon>Gigasporaceae</taxon>
        <taxon>Gigaspora</taxon>
    </lineage>
</organism>
<name>A0ABN7WEM4_GIGMA</name>